<evidence type="ECO:0000313" key="1">
    <source>
        <dbReference type="EMBL" id="GAH10214.1"/>
    </source>
</evidence>
<gene>
    <name evidence="1" type="ORF">S01H4_54035</name>
</gene>
<reference evidence="1" key="1">
    <citation type="journal article" date="2014" name="Front. Microbiol.">
        <title>High frequency of phylogenetically diverse reductive dehalogenase-homologous genes in deep subseafloor sedimentary metagenomes.</title>
        <authorList>
            <person name="Kawai M."/>
            <person name="Futagami T."/>
            <person name="Toyoda A."/>
            <person name="Takaki Y."/>
            <person name="Nishi S."/>
            <person name="Hori S."/>
            <person name="Arai W."/>
            <person name="Tsubouchi T."/>
            <person name="Morono Y."/>
            <person name="Uchiyama I."/>
            <person name="Ito T."/>
            <person name="Fujiyama A."/>
            <person name="Inagaki F."/>
            <person name="Takami H."/>
        </authorList>
    </citation>
    <scope>NUCLEOTIDE SEQUENCE</scope>
    <source>
        <strain evidence="1">Expedition CK06-06</strain>
    </source>
</reference>
<comment type="caution">
    <text evidence="1">The sequence shown here is derived from an EMBL/GenBank/DDBJ whole genome shotgun (WGS) entry which is preliminary data.</text>
</comment>
<proteinExistence type="predicted"/>
<accession>X1DZ67</accession>
<dbReference type="Pfam" id="PF09670">
    <property type="entry name" value="Cas_Cas02710"/>
    <property type="match status" value="1"/>
</dbReference>
<dbReference type="EMBL" id="BART01031056">
    <property type="protein sequence ID" value="GAH10214.1"/>
    <property type="molecule type" value="Genomic_DNA"/>
</dbReference>
<feature type="non-terminal residue" evidence="1">
    <location>
        <position position="135"/>
    </location>
</feature>
<protein>
    <submittedName>
        <fullName evidence="1">Uncharacterized protein</fullName>
    </submittedName>
</protein>
<dbReference type="AlphaFoldDB" id="X1DZ67"/>
<sequence>MAKVTGFAFVKDLIIEIDVGIAVIKRMSKGDQIEEMIDLFQNAERRLKQERFDDAVARYYRCLEMIAKYRLEKYQIDHRRPDFSKLSKEAIAKLKKERGGILPAKYQAGTGGLMLKDSYAILSYLNDPLGKRYQT</sequence>
<organism evidence="1">
    <name type="scientific">marine sediment metagenome</name>
    <dbReference type="NCBI Taxonomy" id="412755"/>
    <lineage>
        <taxon>unclassified sequences</taxon>
        <taxon>metagenomes</taxon>
        <taxon>ecological metagenomes</taxon>
    </lineage>
</organism>
<name>X1DZ67_9ZZZZ</name>